<reference evidence="7 8" key="1">
    <citation type="journal article" date="2015" name="Int. J. Syst. Evol. Microbiol.">
        <title>Roseomonas oryzae sp. nov., isolated from paddy rhizosphere soil.</title>
        <authorList>
            <person name="Ramaprasad E.V."/>
            <person name="Sasikala Ch."/>
            <person name="Ramana Ch.V."/>
        </authorList>
    </citation>
    <scope>NUCLEOTIDE SEQUENCE [LARGE SCALE GENOMIC DNA]</scope>
    <source>
        <strain evidence="7 8">KCTC 42542</strain>
    </source>
</reference>
<evidence type="ECO:0000256" key="4">
    <source>
        <dbReference type="ARBA" id="ARBA00023136"/>
    </source>
</evidence>
<dbReference type="Pfam" id="PF00892">
    <property type="entry name" value="EamA"/>
    <property type="match status" value="2"/>
</dbReference>
<feature type="domain" description="EamA" evidence="6">
    <location>
        <begin position="165"/>
        <end position="300"/>
    </location>
</feature>
<evidence type="ECO:0000256" key="1">
    <source>
        <dbReference type="ARBA" id="ARBA00004141"/>
    </source>
</evidence>
<sequence length="351" mass="35817">MKPTRLHAWFVAMCLIWGATWIAVKIGIGTVPPVFFAGTRFTVAGIIMLVMARWQGGAGRIARADLPRLAAVTLLMISATYALLFWGAQFVSSGLAAILDLALLPVAMLAIAALLGEERFSRVRAAGVALGVAGLLLLFGPQALRGGQPEQGEAGTLMWYLGGGAIVLSALLYSLGSVLARPLLRAYPLGLVSGATTAAGGAVLLAGALALEPGAVAALSGRWGAAAWGSWAFLVLCGSLVAYTAYLRLVREWGASRAGSYAFVSPIIAVLLGVLVFGETVTGTDALGMAVMLAGAWITLRPAGEAAPSRARPPALDGIRPAGSAGASRAGAFPLRACPAAEGGEQGRALD</sequence>
<feature type="transmembrane region" description="Helical" evidence="5">
    <location>
        <begin position="223"/>
        <end position="246"/>
    </location>
</feature>
<keyword evidence="3 5" id="KW-1133">Transmembrane helix</keyword>
<evidence type="ECO:0000259" key="6">
    <source>
        <dbReference type="Pfam" id="PF00892"/>
    </source>
</evidence>
<comment type="caution">
    <text evidence="7">The sequence shown here is derived from an EMBL/GenBank/DDBJ whole genome shotgun (WGS) entry which is preliminary data.</text>
</comment>
<dbReference type="InterPro" id="IPR050638">
    <property type="entry name" value="AA-Vitamin_Transporters"/>
</dbReference>
<evidence type="ECO:0000256" key="3">
    <source>
        <dbReference type="ARBA" id="ARBA00022989"/>
    </source>
</evidence>
<name>A0A5B2TFX1_9PROT</name>
<feature type="transmembrane region" description="Helical" evidence="5">
    <location>
        <begin position="258"/>
        <end position="277"/>
    </location>
</feature>
<protein>
    <submittedName>
        <fullName evidence="7">EamA family transporter</fullName>
    </submittedName>
</protein>
<gene>
    <name evidence="7" type="ORF">F0Q34_12895</name>
</gene>
<dbReference type="OrthoDB" id="20414at2"/>
<feature type="transmembrane region" description="Helical" evidence="5">
    <location>
        <begin position="34"/>
        <end position="54"/>
    </location>
</feature>
<feature type="transmembrane region" description="Helical" evidence="5">
    <location>
        <begin position="187"/>
        <end position="211"/>
    </location>
</feature>
<dbReference type="SUPFAM" id="SSF103481">
    <property type="entry name" value="Multidrug resistance efflux transporter EmrE"/>
    <property type="match status" value="2"/>
</dbReference>
<feature type="transmembrane region" description="Helical" evidence="5">
    <location>
        <begin position="7"/>
        <end position="28"/>
    </location>
</feature>
<evidence type="ECO:0000256" key="2">
    <source>
        <dbReference type="ARBA" id="ARBA00022692"/>
    </source>
</evidence>
<dbReference type="EMBL" id="VUKA01000005">
    <property type="protein sequence ID" value="KAA2213013.1"/>
    <property type="molecule type" value="Genomic_DNA"/>
</dbReference>
<keyword evidence="8" id="KW-1185">Reference proteome</keyword>
<feature type="domain" description="EamA" evidence="6">
    <location>
        <begin position="8"/>
        <end position="139"/>
    </location>
</feature>
<keyword evidence="4 5" id="KW-0472">Membrane</keyword>
<evidence type="ECO:0000313" key="7">
    <source>
        <dbReference type="EMBL" id="KAA2213013.1"/>
    </source>
</evidence>
<feature type="transmembrane region" description="Helical" evidence="5">
    <location>
        <begin position="66"/>
        <end position="88"/>
    </location>
</feature>
<dbReference type="InterPro" id="IPR000620">
    <property type="entry name" value="EamA_dom"/>
</dbReference>
<dbReference type="InterPro" id="IPR037185">
    <property type="entry name" value="EmrE-like"/>
</dbReference>
<feature type="transmembrane region" description="Helical" evidence="5">
    <location>
        <begin position="156"/>
        <end position="175"/>
    </location>
</feature>
<feature type="transmembrane region" description="Helical" evidence="5">
    <location>
        <begin position="123"/>
        <end position="144"/>
    </location>
</feature>
<proteinExistence type="predicted"/>
<organism evidence="7 8">
    <name type="scientific">Teichococcus oryzae</name>
    <dbReference type="NCBI Taxonomy" id="1608942"/>
    <lineage>
        <taxon>Bacteria</taxon>
        <taxon>Pseudomonadati</taxon>
        <taxon>Pseudomonadota</taxon>
        <taxon>Alphaproteobacteria</taxon>
        <taxon>Acetobacterales</taxon>
        <taxon>Roseomonadaceae</taxon>
        <taxon>Roseomonas</taxon>
    </lineage>
</organism>
<keyword evidence="2 5" id="KW-0812">Transmembrane</keyword>
<dbReference type="GO" id="GO:0016020">
    <property type="term" value="C:membrane"/>
    <property type="evidence" value="ECO:0007669"/>
    <property type="project" value="UniProtKB-SubCell"/>
</dbReference>
<comment type="subcellular location">
    <subcellularLocation>
        <location evidence="1">Membrane</location>
        <topology evidence="1">Multi-pass membrane protein</topology>
    </subcellularLocation>
</comment>
<dbReference type="PANTHER" id="PTHR32322:SF14">
    <property type="entry name" value="PROTEIN PAGO"/>
    <property type="match status" value="1"/>
</dbReference>
<dbReference type="AlphaFoldDB" id="A0A5B2TFX1"/>
<dbReference type="Proteomes" id="UP000322110">
    <property type="component" value="Unassembled WGS sequence"/>
</dbReference>
<dbReference type="PANTHER" id="PTHR32322">
    <property type="entry name" value="INNER MEMBRANE TRANSPORTER"/>
    <property type="match status" value="1"/>
</dbReference>
<evidence type="ECO:0000256" key="5">
    <source>
        <dbReference type="SAM" id="Phobius"/>
    </source>
</evidence>
<feature type="transmembrane region" description="Helical" evidence="5">
    <location>
        <begin position="94"/>
        <end position="116"/>
    </location>
</feature>
<accession>A0A5B2TFX1</accession>
<evidence type="ECO:0000313" key="8">
    <source>
        <dbReference type="Proteomes" id="UP000322110"/>
    </source>
</evidence>
<dbReference type="RefSeq" id="WP_149812629.1">
    <property type="nucleotide sequence ID" value="NZ_VUKA01000005.1"/>
</dbReference>